<evidence type="ECO:0000259" key="1">
    <source>
        <dbReference type="Pfam" id="PF01272"/>
    </source>
</evidence>
<dbReference type="InterPro" id="IPR001437">
    <property type="entry name" value="Tscrpt_elong_fac_GreA/B_C"/>
</dbReference>
<comment type="caution">
    <text evidence="2">The sequence shown here is derived from an EMBL/GenBank/DDBJ whole genome shotgun (WGS) entry which is preliminary data.</text>
</comment>
<sequence length="167" mass="18639">MSRGFVKEGDQEETPIIPPRAALPEQAINYVTPNGWEQLQAERAALEHERDTLPTTHEQQRRIELAVLNGKLDLLKERIASARIIDPTTQPKDEVRFGARVTYKISTSPTPQTFQIVGVDEADLSKGKIAFVAPIAVALTGHRVKDKIPFKLGAETRMIEVLEIGYE</sequence>
<dbReference type="SUPFAM" id="SSF54534">
    <property type="entry name" value="FKBP-like"/>
    <property type="match status" value="1"/>
</dbReference>
<dbReference type="InterPro" id="IPR023459">
    <property type="entry name" value="Tscrpt_elong_fac_GreA/B_fam"/>
</dbReference>
<reference evidence="2 3" key="1">
    <citation type="submission" date="2023-06" db="EMBL/GenBank/DDBJ databases">
        <authorList>
            <person name="Ye Y.-Q."/>
            <person name="Du Z.-J."/>
        </authorList>
    </citation>
    <scope>NUCLEOTIDE SEQUENCE [LARGE SCALE GENOMIC DNA]</scope>
    <source>
        <strain evidence="2 3">SDUM287046</strain>
    </source>
</reference>
<dbReference type="EMBL" id="JAUGQQ010000015">
    <property type="protein sequence ID" value="MDN3725409.1"/>
    <property type="molecule type" value="Genomic_DNA"/>
</dbReference>
<dbReference type="PANTHER" id="PTHR30437:SF4">
    <property type="entry name" value="TRANSCRIPTION ELONGATION FACTOR GREA"/>
    <property type="match status" value="1"/>
</dbReference>
<dbReference type="PIRSF" id="PIRSF006092">
    <property type="entry name" value="GreA_GreB"/>
    <property type="match status" value="1"/>
</dbReference>
<dbReference type="GO" id="GO:0003746">
    <property type="term" value="F:translation elongation factor activity"/>
    <property type="evidence" value="ECO:0007669"/>
    <property type="project" value="UniProtKB-KW"/>
</dbReference>
<proteinExistence type="predicted"/>
<dbReference type="Gene3D" id="3.10.50.30">
    <property type="entry name" value="Transcription elongation factor, GreA/GreB, C-terminal domain"/>
    <property type="match status" value="1"/>
</dbReference>
<protein>
    <submittedName>
        <fullName evidence="2">GreA/GreB family elongation factor</fullName>
    </submittedName>
</protein>
<evidence type="ECO:0000313" key="3">
    <source>
        <dbReference type="Proteomes" id="UP001244787"/>
    </source>
</evidence>
<gene>
    <name evidence="2" type="ORF">QRD02_13555</name>
</gene>
<organism evidence="2 3">
    <name type="scientific">Aequorivita aurantiaca</name>
    <dbReference type="NCBI Taxonomy" id="3053356"/>
    <lineage>
        <taxon>Bacteria</taxon>
        <taxon>Pseudomonadati</taxon>
        <taxon>Bacteroidota</taxon>
        <taxon>Flavobacteriia</taxon>
        <taxon>Flavobacteriales</taxon>
        <taxon>Flavobacteriaceae</taxon>
        <taxon>Aequorivita</taxon>
    </lineage>
</organism>
<accession>A0ABT8DKP3</accession>
<feature type="domain" description="Transcription elongation factor GreA/GreB C-terminal" evidence="1">
    <location>
        <begin position="90"/>
        <end position="166"/>
    </location>
</feature>
<dbReference type="RefSeq" id="WP_290255501.1">
    <property type="nucleotide sequence ID" value="NZ_JAUGQQ010000015.1"/>
</dbReference>
<name>A0ABT8DKP3_9FLAO</name>
<dbReference type="Pfam" id="PF01272">
    <property type="entry name" value="GreA_GreB"/>
    <property type="match status" value="1"/>
</dbReference>
<evidence type="ECO:0000313" key="2">
    <source>
        <dbReference type="EMBL" id="MDN3725409.1"/>
    </source>
</evidence>
<dbReference type="PANTHER" id="PTHR30437">
    <property type="entry name" value="TRANSCRIPTION ELONGATION FACTOR GREA"/>
    <property type="match status" value="1"/>
</dbReference>
<keyword evidence="2" id="KW-0251">Elongation factor</keyword>
<dbReference type="Proteomes" id="UP001244787">
    <property type="component" value="Unassembled WGS sequence"/>
</dbReference>
<dbReference type="InterPro" id="IPR036953">
    <property type="entry name" value="GreA/GreB_C_sf"/>
</dbReference>
<keyword evidence="2" id="KW-0648">Protein biosynthesis</keyword>
<keyword evidence="3" id="KW-1185">Reference proteome</keyword>